<accession>A0AAN6MRU9</accession>
<dbReference type="EMBL" id="MU855362">
    <property type="protein sequence ID" value="KAK3905339.1"/>
    <property type="molecule type" value="Genomic_DNA"/>
</dbReference>
<dbReference type="GO" id="GO:0016579">
    <property type="term" value="P:protein deubiquitination"/>
    <property type="evidence" value="ECO:0007669"/>
    <property type="project" value="TreeGrafter"/>
</dbReference>
<feature type="region of interest" description="Disordered" evidence="1">
    <location>
        <begin position="722"/>
        <end position="752"/>
    </location>
</feature>
<feature type="region of interest" description="Disordered" evidence="1">
    <location>
        <begin position="837"/>
        <end position="914"/>
    </location>
</feature>
<protein>
    <recommendedName>
        <fullName evidence="4">Ubiquitin interaction domain-containing protein</fullName>
    </recommendedName>
</protein>
<dbReference type="InterPro" id="IPR055335">
    <property type="entry name" value="Ucp6/RUP1"/>
</dbReference>
<gene>
    <name evidence="2" type="ORF">C8A05DRAFT_41727</name>
</gene>
<evidence type="ECO:0008006" key="4">
    <source>
        <dbReference type="Google" id="ProtNLM"/>
    </source>
</evidence>
<evidence type="ECO:0000313" key="3">
    <source>
        <dbReference type="Proteomes" id="UP001303889"/>
    </source>
</evidence>
<keyword evidence="3" id="KW-1185">Reference proteome</keyword>
<feature type="compositionally biased region" description="Pro residues" evidence="1">
    <location>
        <begin position="154"/>
        <end position="164"/>
    </location>
</feature>
<dbReference type="GO" id="GO:0005634">
    <property type="term" value="C:nucleus"/>
    <property type="evidence" value="ECO:0007669"/>
    <property type="project" value="TreeGrafter"/>
</dbReference>
<feature type="compositionally biased region" description="Polar residues" evidence="1">
    <location>
        <begin position="739"/>
        <end position="752"/>
    </location>
</feature>
<feature type="compositionally biased region" description="Polar residues" evidence="1">
    <location>
        <begin position="904"/>
        <end position="914"/>
    </location>
</feature>
<feature type="compositionally biased region" description="Basic and acidic residues" evidence="1">
    <location>
        <begin position="201"/>
        <end position="210"/>
    </location>
</feature>
<dbReference type="PANTHER" id="PTHR39597:SF1">
    <property type="entry name" value="UBA DOMAIN-CONTAINING PROTEIN RUP1"/>
    <property type="match status" value="1"/>
</dbReference>
<comment type="caution">
    <text evidence="2">The sequence shown here is derived from an EMBL/GenBank/DDBJ whole genome shotgun (WGS) entry which is preliminary data.</text>
</comment>
<feature type="compositionally biased region" description="Polar residues" evidence="1">
    <location>
        <begin position="858"/>
        <end position="871"/>
    </location>
</feature>
<organism evidence="2 3">
    <name type="scientific">Staphylotrichum tortipilum</name>
    <dbReference type="NCBI Taxonomy" id="2831512"/>
    <lineage>
        <taxon>Eukaryota</taxon>
        <taxon>Fungi</taxon>
        <taxon>Dikarya</taxon>
        <taxon>Ascomycota</taxon>
        <taxon>Pezizomycotina</taxon>
        <taxon>Sordariomycetes</taxon>
        <taxon>Sordariomycetidae</taxon>
        <taxon>Sordariales</taxon>
        <taxon>Chaetomiaceae</taxon>
        <taxon>Staphylotrichum</taxon>
    </lineage>
</organism>
<feature type="compositionally biased region" description="Polar residues" evidence="1">
    <location>
        <begin position="167"/>
        <end position="179"/>
    </location>
</feature>
<dbReference type="GO" id="GO:0005829">
    <property type="term" value="C:cytosol"/>
    <property type="evidence" value="ECO:0007669"/>
    <property type="project" value="TreeGrafter"/>
</dbReference>
<dbReference type="Proteomes" id="UP001303889">
    <property type="component" value="Unassembled WGS sequence"/>
</dbReference>
<evidence type="ECO:0000313" key="2">
    <source>
        <dbReference type="EMBL" id="KAK3905339.1"/>
    </source>
</evidence>
<dbReference type="AlphaFoldDB" id="A0AAN6MRU9"/>
<evidence type="ECO:0000256" key="1">
    <source>
        <dbReference type="SAM" id="MobiDB-lite"/>
    </source>
</evidence>
<feature type="region of interest" description="Disordered" evidence="1">
    <location>
        <begin position="146"/>
        <end position="214"/>
    </location>
</feature>
<proteinExistence type="predicted"/>
<sequence length="914" mass="101555">MASVSAEHVEMVVMVTGFEDRAMITNALQGNHGNVEGVINEYLDDPDKFRHRYGWDESVFSSGREGETAAGTSAGIPAFSIHQPVIYGTEPHSFYGAPSRPPSRVNNRSPMTRLVDATAGEYNTDAPSNRQEEEDHLMRAINESLGASGVQSPPSFPPPPPPQPQQTGITTNNGDSSSVYFGPANRPDYDPNEWAMVPVSSHDKDPDPSLRARQPGAPVLLRCRHDINWKKHRIGALLMIYQQIPAARNALLQWGEPPAQGYGNKSDWWQGQPMPVPGQPDTGWTDDSALSWSDELHRLMAFLEATERAYGTADVLARAKHPNTNELGEPERDFFQNLFESRHRGITPGYSDVFTSPVEVVSVDEGRVYSEESFALLDLSVGKDADGLPPPSIYPVLDRTFFADVRMAQDDPSSLRMAWMPQPSEIFTCRLQADDGLPAPIDIPETLYLDRYMTVHRPQLLELQMDHLKLFKMYDANAQKEAQLVNWTNPQTNKTYDRRVLVKAAVGRCQEKIRRIKNRAFWRKHEQASPEAEDNFYLPDHVGDPSLLPEEADVVAGYETKIRELEADLAEKERIMKEQILPEREQIQRISDKMTSLFTWPSADEKWNPRYKYTLRGVTNEPNTVFQKLRRAPAGESETPPLVDAPAPEEEMWWKISFKTEDSTVEHTPVTFETVLREGCGTGCQPLLVFATDKAMEEENLPLSDALKSFVKLDNRHFKQELTQSSRLGHKRTAGLGDGSQSKRLQRSASMDSLATNHASLGDFDDDMRDAPFDTDSMFGVATPDHMALAPQDESIPDLVEFPAPVGMPVVVPRPSYASVLEMDAGVSPVLAQVSLQDSRSGKNNHLPPAKTPEMQERPNSLMFNRSSSAGAVNGGGPSKGVGTIVEEDEEEPLIDLSDPHNPTPGSGTKVNGA</sequence>
<reference evidence="2" key="2">
    <citation type="submission" date="2023-05" db="EMBL/GenBank/DDBJ databases">
        <authorList>
            <consortium name="Lawrence Berkeley National Laboratory"/>
            <person name="Steindorff A."/>
            <person name="Hensen N."/>
            <person name="Bonometti L."/>
            <person name="Westerberg I."/>
            <person name="Brannstrom I.O."/>
            <person name="Guillou S."/>
            <person name="Cros-Aarteil S."/>
            <person name="Calhoun S."/>
            <person name="Haridas S."/>
            <person name="Kuo A."/>
            <person name="Mondo S."/>
            <person name="Pangilinan J."/>
            <person name="Riley R."/>
            <person name="Labutti K."/>
            <person name="Andreopoulos B."/>
            <person name="Lipzen A."/>
            <person name="Chen C."/>
            <person name="Yanf M."/>
            <person name="Daum C."/>
            <person name="Ng V."/>
            <person name="Clum A."/>
            <person name="Ohm R."/>
            <person name="Martin F."/>
            <person name="Silar P."/>
            <person name="Natvig D."/>
            <person name="Lalanne C."/>
            <person name="Gautier V."/>
            <person name="Ament-Velasquez S.L."/>
            <person name="Kruys A."/>
            <person name="Hutchinson M.I."/>
            <person name="Powell A.J."/>
            <person name="Barry K."/>
            <person name="Miller A.N."/>
            <person name="Grigoriev I.V."/>
            <person name="Debuchy R."/>
            <person name="Gladieux P."/>
            <person name="Thoren M.H."/>
            <person name="Johannesson H."/>
        </authorList>
    </citation>
    <scope>NUCLEOTIDE SEQUENCE</scope>
    <source>
        <strain evidence="2">CBS 103.79</strain>
    </source>
</reference>
<reference evidence="2" key="1">
    <citation type="journal article" date="2023" name="Mol. Phylogenet. Evol.">
        <title>Genome-scale phylogeny and comparative genomics of the fungal order Sordariales.</title>
        <authorList>
            <person name="Hensen N."/>
            <person name="Bonometti L."/>
            <person name="Westerberg I."/>
            <person name="Brannstrom I.O."/>
            <person name="Guillou S."/>
            <person name="Cros-Aarteil S."/>
            <person name="Calhoun S."/>
            <person name="Haridas S."/>
            <person name="Kuo A."/>
            <person name="Mondo S."/>
            <person name="Pangilinan J."/>
            <person name="Riley R."/>
            <person name="LaButti K."/>
            <person name="Andreopoulos B."/>
            <person name="Lipzen A."/>
            <person name="Chen C."/>
            <person name="Yan M."/>
            <person name="Daum C."/>
            <person name="Ng V."/>
            <person name="Clum A."/>
            <person name="Steindorff A."/>
            <person name="Ohm R.A."/>
            <person name="Martin F."/>
            <person name="Silar P."/>
            <person name="Natvig D.O."/>
            <person name="Lalanne C."/>
            <person name="Gautier V."/>
            <person name="Ament-Velasquez S.L."/>
            <person name="Kruys A."/>
            <person name="Hutchinson M.I."/>
            <person name="Powell A.J."/>
            <person name="Barry K."/>
            <person name="Miller A.N."/>
            <person name="Grigoriev I.V."/>
            <person name="Debuchy R."/>
            <person name="Gladieux P."/>
            <person name="Hiltunen Thoren M."/>
            <person name="Johannesson H."/>
        </authorList>
    </citation>
    <scope>NUCLEOTIDE SEQUENCE</scope>
    <source>
        <strain evidence="2">CBS 103.79</strain>
    </source>
</reference>
<name>A0AAN6MRU9_9PEZI</name>
<dbReference type="PANTHER" id="PTHR39597">
    <property type="entry name" value="UBA DOMAIN-CONTAINING PROTEIN RUP1"/>
    <property type="match status" value="1"/>
</dbReference>